<dbReference type="InterPro" id="IPR032466">
    <property type="entry name" value="Metal_Hydrolase"/>
</dbReference>
<protein>
    <submittedName>
        <fullName evidence="2">Alpha-D-ribose 1-methylphosphonate 5-triphosphate diphosphatase</fullName>
    </submittedName>
</protein>
<comment type="caution">
    <text evidence="2">The sequence shown here is derived from an EMBL/GenBank/DDBJ whole genome shotgun (WGS) entry which is preliminary data.</text>
</comment>
<dbReference type="NCBIfam" id="TIGR02318">
    <property type="entry name" value="phosphono_phnM"/>
    <property type="match status" value="1"/>
</dbReference>
<dbReference type="RefSeq" id="WP_132460449.1">
    <property type="nucleotide sequence ID" value="NZ_SLXP01000001.1"/>
</dbReference>
<evidence type="ECO:0000259" key="1">
    <source>
        <dbReference type="Pfam" id="PF01979"/>
    </source>
</evidence>
<dbReference type="EMBL" id="SLXP01000001">
    <property type="protein sequence ID" value="TCP44316.1"/>
    <property type="molecule type" value="Genomic_DNA"/>
</dbReference>
<dbReference type="SUPFAM" id="SSF51556">
    <property type="entry name" value="Metallo-dependent hydrolases"/>
    <property type="match status" value="1"/>
</dbReference>
<dbReference type="OrthoDB" id="9785413at2"/>
<dbReference type="Proteomes" id="UP000294835">
    <property type="component" value="Unassembled WGS sequence"/>
</dbReference>
<dbReference type="PANTHER" id="PTHR43135">
    <property type="entry name" value="ALPHA-D-RIBOSE 1-METHYLPHOSPHONATE 5-TRIPHOSPHATE DIPHOSPHATASE"/>
    <property type="match status" value="1"/>
</dbReference>
<sequence>MWLSDFRVVLPDRVLPRGSVLLAGGRIAEIADRPVPGAALSGDGLILMPGFVDMHGDMIEREVEPRPNVRMPMELGLRDLDRRLKVAGVTTAYAAVSFNPKSAYGHLRSLEHSKAMLRALKKMRPMLKVDHRVHARLEINNPQALEVVRELIAEGTADLVSLTDHTPGQGQYRDLERLARKTAAEKGLSLEEGARAVQARIAEKQRHAGEVAAQLAAVSALCAENGIVLASHDDDTAEKVALMADLGATISEFPVTLAAARSARARGMVTAMGAPNALRGESYSGNLSAREAHAAGVLDILAADYHPSAILPAILVLAQGDPEGLAGAARLASANPARVLGLTDRGEIAAGRRADLVIADDTDVGHVRATFREGRKIFSDGSLALRPTETRVDRVPST</sequence>
<feature type="domain" description="Amidohydrolase-related" evidence="1">
    <location>
        <begin position="46"/>
        <end position="374"/>
    </location>
</feature>
<dbReference type="Gene3D" id="2.30.40.10">
    <property type="entry name" value="Urease, subunit C, domain 1"/>
    <property type="match status" value="1"/>
</dbReference>
<reference evidence="2 3" key="1">
    <citation type="submission" date="2019-03" db="EMBL/GenBank/DDBJ databases">
        <title>Genomic Encyclopedia of Type Strains, Phase IV (KMG-IV): sequencing the most valuable type-strain genomes for metagenomic binning, comparative biology and taxonomic classification.</title>
        <authorList>
            <person name="Goeker M."/>
        </authorList>
    </citation>
    <scope>NUCLEOTIDE SEQUENCE [LARGE SCALE GENOMIC DNA]</scope>
    <source>
        <strain evidence="2 3">DSM 18063</strain>
    </source>
</reference>
<dbReference type="InterPro" id="IPR006680">
    <property type="entry name" value="Amidohydro-rel"/>
</dbReference>
<dbReference type="Gene3D" id="3.20.20.140">
    <property type="entry name" value="Metal-dependent hydrolases"/>
    <property type="match status" value="2"/>
</dbReference>
<dbReference type="PANTHER" id="PTHR43135:SF3">
    <property type="entry name" value="ALPHA-D-RIBOSE 1-METHYLPHOSPHONATE 5-TRIPHOSPHATE DIPHOSPHATASE"/>
    <property type="match status" value="1"/>
</dbReference>
<organism evidence="2 3">
    <name type="scientific">Rhodovulum marinum</name>
    <dbReference type="NCBI Taxonomy" id="320662"/>
    <lineage>
        <taxon>Bacteria</taxon>
        <taxon>Pseudomonadati</taxon>
        <taxon>Pseudomonadota</taxon>
        <taxon>Alphaproteobacteria</taxon>
        <taxon>Rhodobacterales</taxon>
        <taxon>Paracoccaceae</taxon>
        <taxon>Rhodovulum</taxon>
    </lineage>
</organism>
<dbReference type="NCBIfam" id="NF011988">
    <property type="entry name" value="PRK15446.2-4"/>
    <property type="match status" value="1"/>
</dbReference>
<name>A0A4V2SRV1_9RHOB</name>
<dbReference type="PIRSF" id="PIRSF038971">
    <property type="entry name" value="PhnM"/>
    <property type="match status" value="1"/>
</dbReference>
<dbReference type="SUPFAM" id="SSF51338">
    <property type="entry name" value="Composite domain of metallo-dependent hydrolases"/>
    <property type="match status" value="1"/>
</dbReference>
<dbReference type="NCBIfam" id="NF011984">
    <property type="entry name" value="PRK15446.1-5"/>
    <property type="match status" value="1"/>
</dbReference>
<dbReference type="GO" id="GO:0019700">
    <property type="term" value="P:organic phosphonate catabolic process"/>
    <property type="evidence" value="ECO:0007669"/>
    <property type="project" value="InterPro"/>
</dbReference>
<keyword evidence="3" id="KW-1185">Reference proteome</keyword>
<evidence type="ECO:0000313" key="2">
    <source>
        <dbReference type="EMBL" id="TCP44316.1"/>
    </source>
</evidence>
<dbReference type="InterPro" id="IPR051781">
    <property type="entry name" value="Metallo-dep_Hydrolase"/>
</dbReference>
<dbReference type="NCBIfam" id="NF011990">
    <property type="entry name" value="PRK15446.2-6"/>
    <property type="match status" value="1"/>
</dbReference>
<dbReference type="NCBIfam" id="NF011987">
    <property type="entry name" value="PRK15446.2-3"/>
    <property type="match status" value="1"/>
</dbReference>
<dbReference type="GO" id="GO:0016810">
    <property type="term" value="F:hydrolase activity, acting on carbon-nitrogen (but not peptide) bonds"/>
    <property type="evidence" value="ECO:0007669"/>
    <property type="project" value="InterPro"/>
</dbReference>
<gene>
    <name evidence="2" type="ORF">EV662_101408</name>
</gene>
<dbReference type="AlphaFoldDB" id="A0A4V2SRV1"/>
<proteinExistence type="predicted"/>
<dbReference type="InterPro" id="IPR011059">
    <property type="entry name" value="Metal-dep_hydrolase_composite"/>
</dbReference>
<dbReference type="InterPro" id="IPR012696">
    <property type="entry name" value="PhnM"/>
</dbReference>
<evidence type="ECO:0000313" key="3">
    <source>
        <dbReference type="Proteomes" id="UP000294835"/>
    </source>
</evidence>
<dbReference type="Pfam" id="PF01979">
    <property type="entry name" value="Amidohydro_1"/>
    <property type="match status" value="1"/>
</dbReference>
<accession>A0A4V2SRV1</accession>